<dbReference type="Proteomes" id="UP001370758">
    <property type="component" value="Unassembled WGS sequence"/>
</dbReference>
<name>A0AAV9WFF1_9PEZI</name>
<proteinExistence type="predicted"/>
<keyword evidence="2" id="KW-1185">Reference proteome</keyword>
<accession>A0AAV9WFF1</accession>
<dbReference type="SUPFAM" id="SSF50494">
    <property type="entry name" value="Trypsin-like serine proteases"/>
    <property type="match status" value="1"/>
</dbReference>
<protein>
    <submittedName>
        <fullName evidence="1">Uncharacterized protein</fullName>
    </submittedName>
</protein>
<dbReference type="EMBL" id="JAVHJL010000003">
    <property type="protein sequence ID" value="KAK6506897.1"/>
    <property type="molecule type" value="Genomic_DNA"/>
</dbReference>
<comment type="caution">
    <text evidence="1">The sequence shown here is derived from an EMBL/GenBank/DDBJ whole genome shotgun (WGS) entry which is preliminary data.</text>
</comment>
<organism evidence="1 2">
    <name type="scientific">Arthrobotrys musiformis</name>
    <dbReference type="NCBI Taxonomy" id="47236"/>
    <lineage>
        <taxon>Eukaryota</taxon>
        <taxon>Fungi</taxon>
        <taxon>Dikarya</taxon>
        <taxon>Ascomycota</taxon>
        <taxon>Pezizomycotina</taxon>
        <taxon>Orbiliomycetes</taxon>
        <taxon>Orbiliales</taxon>
        <taxon>Orbiliaceae</taxon>
        <taxon>Arthrobotrys</taxon>
    </lineage>
</organism>
<gene>
    <name evidence="1" type="ORF">TWF481_005355</name>
</gene>
<dbReference type="InterPro" id="IPR009003">
    <property type="entry name" value="Peptidase_S1_PA"/>
</dbReference>
<dbReference type="AlphaFoldDB" id="A0AAV9WFF1"/>
<reference evidence="1 2" key="1">
    <citation type="submission" date="2023-08" db="EMBL/GenBank/DDBJ databases">
        <authorList>
            <person name="Palmer J.M."/>
        </authorList>
    </citation>
    <scope>NUCLEOTIDE SEQUENCE [LARGE SCALE GENOMIC DNA]</scope>
    <source>
        <strain evidence="1 2">TWF481</strain>
    </source>
</reference>
<evidence type="ECO:0000313" key="2">
    <source>
        <dbReference type="Proteomes" id="UP001370758"/>
    </source>
</evidence>
<sequence length="459" mass="50306">MDVLKQMDINWTSLEVVHIPIATDPSPGPAIVWIGVEPKTVDYSKAAMTALKCQEVINTNGIADCFVEMRSSVVAKSSGGVRFIDLPEKRDGHREEKDPFTSTLGFPICAKETLDVVGSGGFFLTAGGEDKSIYIVTARHVVLVESFEESKVEYIRTDASQPRREIVRVGSDAHLQNILGGMASNIEILNMRISAIEKAIANGTDKLSDTAHLSSLSYEVAELKDLYKQISSQWGTVESRVLGELVWAPPIIFSTEPGRTTLDLAVIKIDPEKLDERNFLGNAIYLDDKPTDDEIYDMFSIDPTSSTPFQIPDDRLVRLCGQTPKTESDNPSMKDRDGEECTIVFKHGPKSGFTFGKASCVSCYTRRMWEGIEKKSREWGVVGVAPSSGHRGPPIFSEAGDSGACVADIHGRVSGIVLGGAGFTEGMTDITYVTPTHLIMEMLHSTQIFRDAYLDVKLT</sequence>
<evidence type="ECO:0000313" key="1">
    <source>
        <dbReference type="EMBL" id="KAK6506897.1"/>
    </source>
</evidence>